<protein>
    <submittedName>
        <fullName evidence="10">Unannotated protein</fullName>
    </submittedName>
</protein>
<evidence type="ECO:0000256" key="2">
    <source>
        <dbReference type="ARBA" id="ARBA00022448"/>
    </source>
</evidence>
<accession>A0A6J6JIQ8</accession>
<evidence type="ECO:0000256" key="4">
    <source>
        <dbReference type="ARBA" id="ARBA00022519"/>
    </source>
</evidence>
<gene>
    <name evidence="9" type="ORF">UFOPK1684_01061</name>
    <name evidence="10" type="ORF">UFOPK2158_00184</name>
</gene>
<keyword evidence="6 8" id="KW-1133">Transmembrane helix</keyword>
<keyword evidence="2" id="KW-0813">Transport</keyword>
<keyword evidence="4" id="KW-0997">Cell inner membrane</keyword>
<proteinExistence type="predicted"/>
<feature type="transmembrane region" description="Helical" evidence="8">
    <location>
        <begin position="127"/>
        <end position="153"/>
    </location>
</feature>
<evidence type="ECO:0000313" key="10">
    <source>
        <dbReference type="EMBL" id="CAB4636033.1"/>
    </source>
</evidence>
<dbReference type="GO" id="GO:0022857">
    <property type="term" value="F:transmembrane transporter activity"/>
    <property type="evidence" value="ECO:0007669"/>
    <property type="project" value="InterPro"/>
</dbReference>
<dbReference type="PANTHER" id="PTHR32196">
    <property type="entry name" value="ABC TRANSPORTER PERMEASE PROTEIN YPHD-RELATED-RELATED"/>
    <property type="match status" value="1"/>
</dbReference>
<keyword evidence="7 8" id="KW-0472">Membrane</keyword>
<feature type="transmembrane region" description="Helical" evidence="8">
    <location>
        <begin position="256"/>
        <end position="275"/>
    </location>
</feature>
<feature type="transmembrane region" description="Helical" evidence="8">
    <location>
        <begin position="21"/>
        <end position="40"/>
    </location>
</feature>
<keyword evidence="3" id="KW-1003">Cell membrane</keyword>
<feature type="transmembrane region" description="Helical" evidence="8">
    <location>
        <begin position="306"/>
        <end position="325"/>
    </location>
</feature>
<evidence type="ECO:0000256" key="5">
    <source>
        <dbReference type="ARBA" id="ARBA00022692"/>
    </source>
</evidence>
<dbReference type="InterPro" id="IPR001851">
    <property type="entry name" value="ABC_transp_permease"/>
</dbReference>
<sequence length="341" mass="35720">MKDISRDLTRRLLSDRKLTQLIVVALVVFALFSVLAPDLFLTPRNFVSMAFQVPEIALLALGVMLAMLTAGIDLSVVSISNLAALSTSYLLVTQVGEGGGNVYFWIVVSILIGMFVGLLAGFANGAIIAGIGVTPILATLATLTLYNGIAVGLRNGQSITGLPEEFVAIGNGSLFGVPMPMVILLVAAVGVAIYINRTGLGMQSILVGANETAANYSAIGVKKVLYMTYTLSGGLSALAGLIIASRSASANPDYGASYVLLAIVIVVLGGVNPYGGFGTVTGVLLATVVLQMVASGFNALRFSQFFYQLAQGFVLIAVMVLNTYLDRRRLKAKKDKAPKES</sequence>
<feature type="transmembrane region" description="Helical" evidence="8">
    <location>
        <begin position="173"/>
        <end position="195"/>
    </location>
</feature>
<dbReference type="CDD" id="cd06579">
    <property type="entry name" value="TM_PBP1_transp_AraH_like"/>
    <property type="match status" value="1"/>
</dbReference>
<reference evidence="10" key="1">
    <citation type="submission" date="2020-05" db="EMBL/GenBank/DDBJ databases">
        <authorList>
            <person name="Chiriac C."/>
            <person name="Salcher M."/>
            <person name="Ghai R."/>
            <person name="Kavagutti S V."/>
        </authorList>
    </citation>
    <scope>NUCLEOTIDE SEQUENCE</scope>
</reference>
<organism evidence="10">
    <name type="scientific">freshwater metagenome</name>
    <dbReference type="NCBI Taxonomy" id="449393"/>
    <lineage>
        <taxon>unclassified sequences</taxon>
        <taxon>metagenomes</taxon>
        <taxon>ecological metagenomes</taxon>
    </lineage>
</organism>
<keyword evidence="5 8" id="KW-0812">Transmembrane</keyword>
<dbReference type="Pfam" id="PF02653">
    <property type="entry name" value="BPD_transp_2"/>
    <property type="match status" value="1"/>
</dbReference>
<evidence type="ECO:0000256" key="3">
    <source>
        <dbReference type="ARBA" id="ARBA00022475"/>
    </source>
</evidence>
<feature type="transmembrane region" description="Helical" evidence="8">
    <location>
        <begin position="224"/>
        <end position="244"/>
    </location>
</feature>
<dbReference type="PANTHER" id="PTHR32196:SF21">
    <property type="entry name" value="ABC TRANSPORTER PERMEASE PROTEIN YPHD-RELATED"/>
    <property type="match status" value="1"/>
</dbReference>
<comment type="subcellular location">
    <subcellularLocation>
        <location evidence="1">Cell membrane</location>
        <topology evidence="1">Multi-pass membrane protein</topology>
    </subcellularLocation>
</comment>
<evidence type="ECO:0000256" key="8">
    <source>
        <dbReference type="SAM" id="Phobius"/>
    </source>
</evidence>
<dbReference type="EMBL" id="CAEZTM010000052">
    <property type="protein sequence ID" value="CAB4576281.1"/>
    <property type="molecule type" value="Genomic_DNA"/>
</dbReference>
<evidence type="ECO:0000256" key="7">
    <source>
        <dbReference type="ARBA" id="ARBA00023136"/>
    </source>
</evidence>
<evidence type="ECO:0000256" key="6">
    <source>
        <dbReference type="ARBA" id="ARBA00022989"/>
    </source>
</evidence>
<name>A0A6J6JIQ8_9ZZZZ</name>
<dbReference type="GO" id="GO:0005886">
    <property type="term" value="C:plasma membrane"/>
    <property type="evidence" value="ECO:0007669"/>
    <property type="project" value="UniProtKB-SubCell"/>
</dbReference>
<dbReference type="EMBL" id="CAEZVY010000011">
    <property type="protein sequence ID" value="CAB4636033.1"/>
    <property type="molecule type" value="Genomic_DNA"/>
</dbReference>
<evidence type="ECO:0000313" key="9">
    <source>
        <dbReference type="EMBL" id="CAB4576281.1"/>
    </source>
</evidence>
<feature type="transmembrane region" description="Helical" evidence="8">
    <location>
        <begin position="102"/>
        <end position="120"/>
    </location>
</feature>
<evidence type="ECO:0000256" key="1">
    <source>
        <dbReference type="ARBA" id="ARBA00004651"/>
    </source>
</evidence>
<dbReference type="AlphaFoldDB" id="A0A6J6JIQ8"/>